<dbReference type="PROSITE" id="PS00108">
    <property type="entry name" value="PROTEIN_KINASE_ST"/>
    <property type="match status" value="1"/>
</dbReference>
<evidence type="ECO:0000313" key="9">
    <source>
        <dbReference type="Proteomes" id="UP001470230"/>
    </source>
</evidence>
<evidence type="ECO:0000313" key="8">
    <source>
        <dbReference type="EMBL" id="KAK8895581.1"/>
    </source>
</evidence>
<gene>
    <name evidence="8" type="ORF">M9Y10_024051</name>
</gene>
<dbReference type="Pfam" id="PF00069">
    <property type="entry name" value="Pkinase"/>
    <property type="match status" value="1"/>
</dbReference>
<name>A0ABR2KXM9_9EUKA</name>
<sequence length="382" mass="43925">MSDNQEANILPPGHMIESYKIVDHIGHGGFGEIYSVFDTRNNKKYAMKVELRSANRQGLIQEIQFFENLHPSLLFPEYIYSGSNNDYRYLVMELLGPSLSKMRRLLPNHRYTPINSIRLSYHMLRCIEQFHQQGFIHRDIKPGNFLIRNDETRSNPVVLTDFGLSKKFLIDTKHIPDQDQVGFVGTCKYASIHAHEGRELSRRDDLLSWFYSIVELAESRVPWPGTRDRDRTFYMKRSTRPEHLCRSLPIEFAQIYNNLINLEFTQKPDYDWIKNMLNECLRKVASMPTPGSGIDASLGNININLLNLTEGGDQSLAYDWEALDDDVIRSISAIPLKNSRNSDQLGKNLNNNANDENKDYSNSVNDANNKNGKDEGACCNIQ</sequence>
<evidence type="ECO:0000259" key="7">
    <source>
        <dbReference type="PROSITE" id="PS50011"/>
    </source>
</evidence>
<dbReference type="SMART" id="SM00220">
    <property type="entry name" value="S_TKc"/>
    <property type="match status" value="1"/>
</dbReference>
<evidence type="ECO:0000256" key="5">
    <source>
        <dbReference type="RuleBase" id="RU000304"/>
    </source>
</evidence>
<keyword evidence="5" id="KW-0808">Transferase</keyword>
<proteinExistence type="inferred from homology"/>
<dbReference type="InterPro" id="IPR017441">
    <property type="entry name" value="Protein_kinase_ATP_BS"/>
</dbReference>
<evidence type="ECO:0000256" key="1">
    <source>
        <dbReference type="ARBA" id="ARBA00012513"/>
    </source>
</evidence>
<dbReference type="InterPro" id="IPR050235">
    <property type="entry name" value="CK1_Ser-Thr_kinase"/>
</dbReference>
<evidence type="ECO:0000256" key="2">
    <source>
        <dbReference type="ARBA" id="ARBA00022741"/>
    </source>
</evidence>
<dbReference type="EC" id="2.7.11.1" evidence="1"/>
<evidence type="ECO:0000256" key="3">
    <source>
        <dbReference type="ARBA" id="ARBA00022840"/>
    </source>
</evidence>
<keyword evidence="5" id="KW-0723">Serine/threonine-protein kinase</keyword>
<feature type="region of interest" description="Disordered" evidence="6">
    <location>
        <begin position="342"/>
        <end position="382"/>
    </location>
</feature>
<dbReference type="PROSITE" id="PS00107">
    <property type="entry name" value="PROTEIN_KINASE_ATP"/>
    <property type="match status" value="1"/>
</dbReference>
<feature type="domain" description="Protein kinase" evidence="7">
    <location>
        <begin position="19"/>
        <end position="281"/>
    </location>
</feature>
<dbReference type="InterPro" id="IPR011009">
    <property type="entry name" value="Kinase-like_dom_sf"/>
</dbReference>
<dbReference type="Proteomes" id="UP001470230">
    <property type="component" value="Unassembled WGS sequence"/>
</dbReference>
<keyword evidence="3 4" id="KW-0067">ATP-binding</keyword>
<protein>
    <recommendedName>
        <fullName evidence="1">non-specific serine/threonine protein kinase</fullName>
        <ecNumber evidence="1">2.7.11.1</ecNumber>
    </recommendedName>
</protein>
<reference evidence="8 9" key="1">
    <citation type="submission" date="2024-04" db="EMBL/GenBank/DDBJ databases">
        <title>Tritrichomonas musculus Genome.</title>
        <authorList>
            <person name="Alves-Ferreira E."/>
            <person name="Grigg M."/>
            <person name="Lorenzi H."/>
            <person name="Galac M."/>
        </authorList>
    </citation>
    <scope>NUCLEOTIDE SEQUENCE [LARGE SCALE GENOMIC DNA]</scope>
    <source>
        <strain evidence="8 9">EAF2021</strain>
    </source>
</reference>
<comment type="similarity">
    <text evidence="5">Belongs to the protein kinase superfamily.</text>
</comment>
<evidence type="ECO:0000256" key="4">
    <source>
        <dbReference type="PROSITE-ProRule" id="PRU10141"/>
    </source>
</evidence>
<accession>A0ABR2KXM9</accession>
<keyword evidence="5" id="KW-0418">Kinase</keyword>
<dbReference type="Gene3D" id="1.10.510.10">
    <property type="entry name" value="Transferase(Phosphotransferase) domain 1"/>
    <property type="match status" value="1"/>
</dbReference>
<keyword evidence="2 4" id="KW-0547">Nucleotide-binding</keyword>
<dbReference type="InterPro" id="IPR000719">
    <property type="entry name" value="Prot_kinase_dom"/>
</dbReference>
<dbReference type="EMBL" id="JAPFFF010000003">
    <property type="protein sequence ID" value="KAK8895581.1"/>
    <property type="molecule type" value="Genomic_DNA"/>
</dbReference>
<organism evidence="8 9">
    <name type="scientific">Tritrichomonas musculus</name>
    <dbReference type="NCBI Taxonomy" id="1915356"/>
    <lineage>
        <taxon>Eukaryota</taxon>
        <taxon>Metamonada</taxon>
        <taxon>Parabasalia</taxon>
        <taxon>Tritrichomonadida</taxon>
        <taxon>Tritrichomonadidae</taxon>
        <taxon>Tritrichomonas</taxon>
    </lineage>
</organism>
<evidence type="ECO:0000256" key="6">
    <source>
        <dbReference type="SAM" id="MobiDB-lite"/>
    </source>
</evidence>
<keyword evidence="9" id="KW-1185">Reference proteome</keyword>
<comment type="caution">
    <text evidence="8">The sequence shown here is derived from an EMBL/GenBank/DDBJ whole genome shotgun (WGS) entry which is preliminary data.</text>
</comment>
<dbReference type="SUPFAM" id="SSF56112">
    <property type="entry name" value="Protein kinase-like (PK-like)"/>
    <property type="match status" value="1"/>
</dbReference>
<dbReference type="InterPro" id="IPR008271">
    <property type="entry name" value="Ser/Thr_kinase_AS"/>
</dbReference>
<dbReference type="PANTHER" id="PTHR11909">
    <property type="entry name" value="CASEIN KINASE-RELATED"/>
    <property type="match status" value="1"/>
</dbReference>
<feature type="binding site" evidence="4">
    <location>
        <position position="48"/>
    </location>
    <ligand>
        <name>ATP</name>
        <dbReference type="ChEBI" id="CHEBI:30616"/>
    </ligand>
</feature>
<dbReference type="PROSITE" id="PS50011">
    <property type="entry name" value="PROTEIN_KINASE_DOM"/>
    <property type="match status" value="1"/>
</dbReference>